<dbReference type="InterPro" id="IPR013653">
    <property type="entry name" value="GCN5-like_dom"/>
</dbReference>
<dbReference type="Proteomes" id="UP000824175">
    <property type="component" value="Unassembled WGS sequence"/>
</dbReference>
<name>A0A9D1HPJ5_9FIRM</name>
<organism evidence="2 3">
    <name type="scientific">Candidatus Fimiplasma intestinipullorum</name>
    <dbReference type="NCBI Taxonomy" id="2840825"/>
    <lineage>
        <taxon>Bacteria</taxon>
        <taxon>Bacillati</taxon>
        <taxon>Bacillota</taxon>
        <taxon>Clostridia</taxon>
        <taxon>Eubacteriales</taxon>
        <taxon>Candidatus Fimiplasma</taxon>
    </lineage>
</organism>
<reference evidence="2" key="1">
    <citation type="submission" date="2020-10" db="EMBL/GenBank/DDBJ databases">
        <authorList>
            <person name="Gilroy R."/>
        </authorList>
    </citation>
    <scope>NUCLEOTIDE SEQUENCE</scope>
    <source>
        <strain evidence="2">CHK195-11698</strain>
    </source>
</reference>
<dbReference type="GO" id="GO:0016747">
    <property type="term" value="F:acyltransferase activity, transferring groups other than amino-acyl groups"/>
    <property type="evidence" value="ECO:0007669"/>
    <property type="project" value="InterPro"/>
</dbReference>
<dbReference type="Gene3D" id="3.40.630.30">
    <property type="match status" value="1"/>
</dbReference>
<dbReference type="AlphaFoldDB" id="A0A9D1HPJ5"/>
<evidence type="ECO:0000259" key="1">
    <source>
        <dbReference type="PROSITE" id="PS51186"/>
    </source>
</evidence>
<dbReference type="EMBL" id="DVMJ01000024">
    <property type="protein sequence ID" value="HIU13109.1"/>
    <property type="molecule type" value="Genomic_DNA"/>
</dbReference>
<reference evidence="2" key="2">
    <citation type="journal article" date="2021" name="PeerJ">
        <title>Extensive microbial diversity within the chicken gut microbiome revealed by metagenomics and culture.</title>
        <authorList>
            <person name="Gilroy R."/>
            <person name="Ravi A."/>
            <person name="Getino M."/>
            <person name="Pursley I."/>
            <person name="Horton D.L."/>
            <person name="Alikhan N.F."/>
            <person name="Baker D."/>
            <person name="Gharbi K."/>
            <person name="Hall N."/>
            <person name="Watson M."/>
            <person name="Adriaenssens E.M."/>
            <person name="Foster-Nyarko E."/>
            <person name="Jarju S."/>
            <person name="Secka A."/>
            <person name="Antonio M."/>
            <person name="Oren A."/>
            <person name="Chaudhuri R.R."/>
            <person name="La Ragione R."/>
            <person name="Hildebrand F."/>
            <person name="Pallen M.J."/>
        </authorList>
    </citation>
    <scope>NUCLEOTIDE SEQUENCE</scope>
    <source>
        <strain evidence="2">CHK195-11698</strain>
    </source>
</reference>
<proteinExistence type="predicted"/>
<accession>A0A9D1HPJ5</accession>
<protein>
    <recommendedName>
        <fullName evidence="1">N-acetyltransferase domain-containing protein</fullName>
    </recommendedName>
</protein>
<evidence type="ECO:0000313" key="2">
    <source>
        <dbReference type="EMBL" id="HIU13109.1"/>
    </source>
</evidence>
<dbReference type="PROSITE" id="PS51186">
    <property type="entry name" value="GNAT"/>
    <property type="match status" value="1"/>
</dbReference>
<evidence type="ECO:0000313" key="3">
    <source>
        <dbReference type="Proteomes" id="UP000824175"/>
    </source>
</evidence>
<dbReference type="Pfam" id="PF08445">
    <property type="entry name" value="FR47"/>
    <property type="match status" value="1"/>
</dbReference>
<sequence length="232" mass="26227">MQDRVNALSMLRKDMAGNADMLSAIIENRADLLYVSEDCVLLREKGSELLQLKCEKVEALAAVAKYLDHAKCVVVHDEACREALLAQGFQTDMGVYQCFYPGHSIEVDENADIRRLDQSYLDTIVAHYHLSNDPAYIATLIETQGIYGLFVENELAGFIGSHDDGSMGLLEIFEPYRQRGYAYQLESFLIKQKLSERKVPYCQVIVGNDVSLALQKKLGMEISSSRVYWLDR</sequence>
<dbReference type="SUPFAM" id="SSF55729">
    <property type="entry name" value="Acyl-CoA N-acyltransferases (Nat)"/>
    <property type="match status" value="1"/>
</dbReference>
<dbReference type="InterPro" id="IPR016181">
    <property type="entry name" value="Acyl_CoA_acyltransferase"/>
</dbReference>
<dbReference type="InterPro" id="IPR000182">
    <property type="entry name" value="GNAT_dom"/>
</dbReference>
<comment type="caution">
    <text evidence="2">The sequence shown here is derived from an EMBL/GenBank/DDBJ whole genome shotgun (WGS) entry which is preliminary data.</text>
</comment>
<gene>
    <name evidence="2" type="ORF">IAD15_03460</name>
</gene>
<feature type="domain" description="N-acetyltransferase" evidence="1">
    <location>
        <begin position="111"/>
        <end position="232"/>
    </location>
</feature>